<dbReference type="AlphaFoldDB" id="A0A4Q9N1S5"/>
<sequence length="73" mass="7973">MRVHYGHSSAAIFHLSLWSTLPYSSRLVLSAVLFAVLTTVTDSPSCIVVYQHHPPPSSCCIVSQSSVFCSVYT</sequence>
<name>A0A4Q9N1S5_9APHY</name>
<dbReference type="EMBL" id="ML143392">
    <property type="protein sequence ID" value="TBU33122.1"/>
    <property type="molecule type" value="Genomic_DNA"/>
</dbReference>
<evidence type="ECO:0000313" key="1">
    <source>
        <dbReference type="EMBL" id="TBU33122.1"/>
    </source>
</evidence>
<reference evidence="1" key="1">
    <citation type="submission" date="2019-01" db="EMBL/GenBank/DDBJ databases">
        <title>Draft genome sequences of three monokaryotic isolates of the white-rot basidiomycete fungus Dichomitus squalens.</title>
        <authorList>
            <consortium name="DOE Joint Genome Institute"/>
            <person name="Lopez S.C."/>
            <person name="Andreopoulos B."/>
            <person name="Pangilinan J."/>
            <person name="Lipzen A."/>
            <person name="Riley R."/>
            <person name="Ahrendt S."/>
            <person name="Ng V."/>
            <person name="Barry K."/>
            <person name="Daum C."/>
            <person name="Grigoriev I.V."/>
            <person name="Hilden K.S."/>
            <person name="Makela M.R."/>
            <person name="de Vries R.P."/>
        </authorList>
    </citation>
    <scope>NUCLEOTIDE SEQUENCE [LARGE SCALE GENOMIC DNA]</scope>
    <source>
        <strain evidence="1">OM18370.1</strain>
    </source>
</reference>
<proteinExistence type="predicted"/>
<organism evidence="1">
    <name type="scientific">Dichomitus squalens</name>
    <dbReference type="NCBI Taxonomy" id="114155"/>
    <lineage>
        <taxon>Eukaryota</taxon>
        <taxon>Fungi</taxon>
        <taxon>Dikarya</taxon>
        <taxon>Basidiomycota</taxon>
        <taxon>Agaricomycotina</taxon>
        <taxon>Agaricomycetes</taxon>
        <taxon>Polyporales</taxon>
        <taxon>Polyporaceae</taxon>
        <taxon>Dichomitus</taxon>
    </lineage>
</organism>
<accession>A0A4Q9N1S5</accession>
<dbReference type="Proteomes" id="UP000292957">
    <property type="component" value="Unassembled WGS sequence"/>
</dbReference>
<gene>
    <name evidence="1" type="ORF">BD311DRAFT_749259</name>
</gene>
<protein>
    <submittedName>
        <fullName evidence="1">Uncharacterized protein</fullName>
    </submittedName>
</protein>